<evidence type="ECO:0000259" key="2">
    <source>
        <dbReference type="Pfam" id="PF00248"/>
    </source>
</evidence>
<keyword evidence="4" id="KW-1185">Reference proteome</keyword>
<dbReference type="PANTHER" id="PTHR43625">
    <property type="entry name" value="AFLATOXIN B1 ALDEHYDE REDUCTASE"/>
    <property type="match status" value="1"/>
</dbReference>
<name>A0A4R0N1Y7_9SPHI</name>
<evidence type="ECO:0000313" key="4">
    <source>
        <dbReference type="Proteomes" id="UP000292884"/>
    </source>
</evidence>
<dbReference type="OrthoDB" id="9773828at2"/>
<dbReference type="AlphaFoldDB" id="A0A4R0N1Y7"/>
<dbReference type="Pfam" id="PF00248">
    <property type="entry name" value="Aldo_ket_red"/>
    <property type="match status" value="1"/>
</dbReference>
<dbReference type="EMBL" id="SJSK01000002">
    <property type="protein sequence ID" value="TCC92392.1"/>
    <property type="molecule type" value="Genomic_DNA"/>
</dbReference>
<dbReference type="InterPro" id="IPR023210">
    <property type="entry name" value="NADP_OxRdtase_dom"/>
</dbReference>
<organism evidence="3 4">
    <name type="scientific">Pedobacter frigiditerrae</name>
    <dbReference type="NCBI Taxonomy" id="2530452"/>
    <lineage>
        <taxon>Bacteria</taxon>
        <taxon>Pseudomonadati</taxon>
        <taxon>Bacteroidota</taxon>
        <taxon>Sphingobacteriia</taxon>
        <taxon>Sphingobacteriales</taxon>
        <taxon>Sphingobacteriaceae</taxon>
        <taxon>Pedobacter</taxon>
    </lineage>
</organism>
<reference evidence="3 4" key="1">
    <citation type="submission" date="2019-02" db="EMBL/GenBank/DDBJ databases">
        <title>Pedobacter sp. RP-1-13 sp. nov., isolated from Arctic soil.</title>
        <authorList>
            <person name="Dahal R.H."/>
        </authorList>
    </citation>
    <scope>NUCLEOTIDE SEQUENCE [LARGE SCALE GENOMIC DNA]</scope>
    <source>
        <strain evidence="3 4">RP-1-13</strain>
    </source>
</reference>
<dbReference type="GO" id="GO:0005737">
    <property type="term" value="C:cytoplasm"/>
    <property type="evidence" value="ECO:0007669"/>
    <property type="project" value="TreeGrafter"/>
</dbReference>
<accession>A0A4R0N1Y7</accession>
<sequence>MEKTKNQKEEKEVSNIDVIYTFKFNNELEVNRLGYGTMQLNGAGVWGDSSNRDLDKRVLHSAVESGVNFIDTADAYGPHTNELLVKDAVGAYYDSIVIATKGGLERSGPGRWHVNGKPEYIALAIEGSLKRLDKQRIQLWQLHRVDPRIPIEETLAPVADAVRAGKIQYVGLSEVDIKVIERARKIVPIVSVQNLYNLSERGWEHIVDYTAKNGMAFIPWFPLASGPDKLKDRLAHIANKHNATTSQIALAWLLKRSPNILLIPGTSSLAHLQENMEAVQIKLTDREFEILSK</sequence>
<dbReference type="InterPro" id="IPR036812">
    <property type="entry name" value="NAD(P)_OxRdtase_dom_sf"/>
</dbReference>
<protein>
    <submittedName>
        <fullName evidence="3">Aldo/keto reductase</fullName>
    </submittedName>
</protein>
<dbReference type="InterPro" id="IPR020471">
    <property type="entry name" value="AKR"/>
</dbReference>
<dbReference type="CDD" id="cd19088">
    <property type="entry name" value="AKR_AKR13B1"/>
    <property type="match status" value="1"/>
</dbReference>
<keyword evidence="1" id="KW-0560">Oxidoreductase</keyword>
<evidence type="ECO:0000256" key="1">
    <source>
        <dbReference type="ARBA" id="ARBA00023002"/>
    </source>
</evidence>
<dbReference type="PRINTS" id="PR00069">
    <property type="entry name" value="ALDKETRDTASE"/>
</dbReference>
<dbReference type="Proteomes" id="UP000292884">
    <property type="component" value="Unassembled WGS sequence"/>
</dbReference>
<dbReference type="PANTHER" id="PTHR43625:SF40">
    <property type="entry name" value="ALDO-KETO REDUCTASE YAKC [NADP(+)]"/>
    <property type="match status" value="1"/>
</dbReference>
<gene>
    <name evidence="3" type="ORF">EZ428_11775</name>
</gene>
<dbReference type="InterPro" id="IPR050791">
    <property type="entry name" value="Aldo-Keto_reductase"/>
</dbReference>
<evidence type="ECO:0000313" key="3">
    <source>
        <dbReference type="EMBL" id="TCC92392.1"/>
    </source>
</evidence>
<dbReference type="SUPFAM" id="SSF51430">
    <property type="entry name" value="NAD(P)-linked oxidoreductase"/>
    <property type="match status" value="1"/>
</dbReference>
<comment type="caution">
    <text evidence="3">The sequence shown here is derived from an EMBL/GenBank/DDBJ whole genome shotgun (WGS) entry which is preliminary data.</text>
</comment>
<dbReference type="GO" id="GO:0016491">
    <property type="term" value="F:oxidoreductase activity"/>
    <property type="evidence" value="ECO:0007669"/>
    <property type="project" value="UniProtKB-KW"/>
</dbReference>
<dbReference type="Gene3D" id="3.20.20.100">
    <property type="entry name" value="NADP-dependent oxidoreductase domain"/>
    <property type="match status" value="1"/>
</dbReference>
<proteinExistence type="predicted"/>
<dbReference type="RefSeq" id="WP_131553330.1">
    <property type="nucleotide sequence ID" value="NZ_SJSK01000002.1"/>
</dbReference>
<feature type="domain" description="NADP-dependent oxidoreductase" evidence="2">
    <location>
        <begin position="32"/>
        <end position="291"/>
    </location>
</feature>